<protein>
    <submittedName>
        <fullName evidence="1">Uncharacterized protein</fullName>
    </submittedName>
</protein>
<accession>A0A3G5A3U1</accession>
<sequence length="69" mass="8129">MSIYINDVQIFLHKTNVPTIILLCIISIYQQFFKSFCGGFIDNIFTEIIIYQQFFKSFCGGFIDNFLQK</sequence>
<name>A0A3G5A3U1_9VIRU</name>
<reference evidence="1" key="1">
    <citation type="submission" date="2018-10" db="EMBL/GenBank/DDBJ databases">
        <title>Hidden diversity of soil giant viruses.</title>
        <authorList>
            <person name="Schulz F."/>
            <person name="Alteio L."/>
            <person name="Goudeau D."/>
            <person name="Ryan E.M."/>
            <person name="Malmstrom R.R."/>
            <person name="Blanchard J."/>
            <person name="Woyke T."/>
        </authorList>
    </citation>
    <scope>NUCLEOTIDE SEQUENCE</scope>
    <source>
        <strain evidence="1">GAV1</strain>
    </source>
</reference>
<evidence type="ECO:0000313" key="1">
    <source>
        <dbReference type="EMBL" id="AYV80129.1"/>
    </source>
</evidence>
<proteinExistence type="predicted"/>
<gene>
    <name evidence="1" type="ORF">Gaeavirus11_9</name>
</gene>
<organism evidence="1">
    <name type="scientific">Gaeavirus sp</name>
    <dbReference type="NCBI Taxonomy" id="2487767"/>
    <lineage>
        <taxon>Viruses</taxon>
        <taxon>Varidnaviria</taxon>
        <taxon>Bamfordvirae</taxon>
        <taxon>Nucleocytoviricota</taxon>
        <taxon>Megaviricetes</taxon>
        <taxon>Imitervirales</taxon>
        <taxon>Mimiviridae</taxon>
        <taxon>Klosneuvirinae</taxon>
    </lineage>
</organism>
<dbReference type="EMBL" id="MK072209">
    <property type="protein sequence ID" value="AYV80129.1"/>
    <property type="molecule type" value="Genomic_DNA"/>
</dbReference>